<evidence type="ECO:0000313" key="3">
    <source>
        <dbReference type="Proteomes" id="UP000298030"/>
    </source>
</evidence>
<feature type="transmembrane region" description="Helical" evidence="1">
    <location>
        <begin position="66"/>
        <end position="84"/>
    </location>
</feature>
<keyword evidence="3" id="KW-1185">Reference proteome</keyword>
<gene>
    <name evidence="2" type="ORF">FA13DRAFT_1728796</name>
</gene>
<organism evidence="2 3">
    <name type="scientific">Coprinellus micaceus</name>
    <name type="common">Glistening ink-cap mushroom</name>
    <name type="synonym">Coprinus micaceus</name>
    <dbReference type="NCBI Taxonomy" id="71717"/>
    <lineage>
        <taxon>Eukaryota</taxon>
        <taxon>Fungi</taxon>
        <taxon>Dikarya</taxon>
        <taxon>Basidiomycota</taxon>
        <taxon>Agaricomycotina</taxon>
        <taxon>Agaricomycetes</taxon>
        <taxon>Agaricomycetidae</taxon>
        <taxon>Agaricales</taxon>
        <taxon>Agaricineae</taxon>
        <taxon>Psathyrellaceae</taxon>
        <taxon>Coprinellus</taxon>
    </lineage>
</organism>
<name>A0A4Y7TLF0_COPMI</name>
<proteinExistence type="predicted"/>
<evidence type="ECO:0000313" key="2">
    <source>
        <dbReference type="EMBL" id="TEB35000.1"/>
    </source>
</evidence>
<evidence type="ECO:0000256" key="1">
    <source>
        <dbReference type="SAM" id="Phobius"/>
    </source>
</evidence>
<accession>A0A4Y7TLF0</accession>
<keyword evidence="1" id="KW-0472">Membrane</keyword>
<keyword evidence="1" id="KW-0812">Transmembrane</keyword>
<reference evidence="2 3" key="1">
    <citation type="journal article" date="2019" name="Nat. Ecol. Evol.">
        <title>Megaphylogeny resolves global patterns of mushroom evolution.</title>
        <authorList>
            <person name="Varga T."/>
            <person name="Krizsan K."/>
            <person name="Foldi C."/>
            <person name="Dima B."/>
            <person name="Sanchez-Garcia M."/>
            <person name="Sanchez-Ramirez S."/>
            <person name="Szollosi G.J."/>
            <person name="Szarkandi J.G."/>
            <person name="Papp V."/>
            <person name="Albert L."/>
            <person name="Andreopoulos W."/>
            <person name="Angelini C."/>
            <person name="Antonin V."/>
            <person name="Barry K.W."/>
            <person name="Bougher N.L."/>
            <person name="Buchanan P."/>
            <person name="Buyck B."/>
            <person name="Bense V."/>
            <person name="Catcheside P."/>
            <person name="Chovatia M."/>
            <person name="Cooper J."/>
            <person name="Damon W."/>
            <person name="Desjardin D."/>
            <person name="Finy P."/>
            <person name="Geml J."/>
            <person name="Haridas S."/>
            <person name="Hughes K."/>
            <person name="Justo A."/>
            <person name="Karasinski D."/>
            <person name="Kautmanova I."/>
            <person name="Kiss B."/>
            <person name="Kocsube S."/>
            <person name="Kotiranta H."/>
            <person name="LaButti K.M."/>
            <person name="Lechner B.E."/>
            <person name="Liimatainen K."/>
            <person name="Lipzen A."/>
            <person name="Lukacs Z."/>
            <person name="Mihaltcheva S."/>
            <person name="Morgado L.N."/>
            <person name="Niskanen T."/>
            <person name="Noordeloos M.E."/>
            <person name="Ohm R.A."/>
            <person name="Ortiz-Santana B."/>
            <person name="Ovrebo C."/>
            <person name="Racz N."/>
            <person name="Riley R."/>
            <person name="Savchenko A."/>
            <person name="Shiryaev A."/>
            <person name="Soop K."/>
            <person name="Spirin V."/>
            <person name="Szebenyi C."/>
            <person name="Tomsovsky M."/>
            <person name="Tulloss R.E."/>
            <person name="Uehling J."/>
            <person name="Grigoriev I.V."/>
            <person name="Vagvolgyi C."/>
            <person name="Papp T."/>
            <person name="Martin F.M."/>
            <person name="Miettinen O."/>
            <person name="Hibbett D.S."/>
            <person name="Nagy L.G."/>
        </authorList>
    </citation>
    <scope>NUCLEOTIDE SEQUENCE [LARGE SCALE GENOMIC DNA]</scope>
    <source>
        <strain evidence="2 3">FP101781</strain>
    </source>
</reference>
<protein>
    <submittedName>
        <fullName evidence="2">Uncharacterized protein</fullName>
    </submittedName>
</protein>
<comment type="caution">
    <text evidence="2">The sequence shown here is derived from an EMBL/GenBank/DDBJ whole genome shotgun (WGS) entry which is preliminary data.</text>
</comment>
<feature type="transmembrane region" description="Helical" evidence="1">
    <location>
        <begin position="34"/>
        <end position="54"/>
    </location>
</feature>
<keyword evidence="1" id="KW-1133">Transmembrane helix</keyword>
<dbReference type="AlphaFoldDB" id="A0A4Y7TLF0"/>
<sequence length="124" mass="14010">MGPLAKERTPSEDQAHSRGASPWWIPKFLVTPTLRLYCLRAIVILSAILTWYSITIYRLGAEDRPTHLTIGIVIAFFVFVHHLGTAFGPRFFPLPTLFDCILHACEIARESIEAAARTYVAIER</sequence>
<dbReference type="Proteomes" id="UP000298030">
    <property type="component" value="Unassembled WGS sequence"/>
</dbReference>
<dbReference type="EMBL" id="QPFP01000008">
    <property type="protein sequence ID" value="TEB35000.1"/>
    <property type="molecule type" value="Genomic_DNA"/>
</dbReference>